<evidence type="ECO:0000313" key="8">
    <source>
        <dbReference type="EMBL" id="ADB39717.1"/>
    </source>
</evidence>
<feature type="domain" description="Histidine kinase" evidence="7">
    <location>
        <begin position="452"/>
        <end position="695"/>
    </location>
</feature>
<dbReference type="PANTHER" id="PTHR43065">
    <property type="entry name" value="SENSOR HISTIDINE KINASE"/>
    <property type="match status" value="1"/>
</dbReference>
<dbReference type="InterPro" id="IPR019734">
    <property type="entry name" value="TPR_rpt"/>
</dbReference>
<accession>D2QBY2</accession>
<organism evidence="8 9">
    <name type="scientific">Spirosoma linguale (strain ATCC 33905 / DSM 74 / LMG 10896 / Claus 1)</name>
    <dbReference type="NCBI Taxonomy" id="504472"/>
    <lineage>
        <taxon>Bacteria</taxon>
        <taxon>Pseudomonadati</taxon>
        <taxon>Bacteroidota</taxon>
        <taxon>Cytophagia</taxon>
        <taxon>Cytophagales</taxon>
        <taxon>Cytophagaceae</taxon>
        <taxon>Spirosoma</taxon>
    </lineage>
</organism>
<protein>
    <recommendedName>
        <fullName evidence="2">histidine kinase</fullName>
        <ecNumber evidence="2">2.7.13.3</ecNumber>
    </recommendedName>
</protein>
<proteinExistence type="predicted"/>
<dbReference type="eggNOG" id="COG4191">
    <property type="taxonomic scope" value="Bacteria"/>
</dbReference>
<dbReference type="Gene3D" id="1.25.40.10">
    <property type="entry name" value="Tetratricopeptide repeat domain"/>
    <property type="match status" value="2"/>
</dbReference>
<dbReference type="Pfam" id="PF13424">
    <property type="entry name" value="TPR_12"/>
    <property type="match status" value="1"/>
</dbReference>
<feature type="repeat" description="TPR" evidence="4">
    <location>
        <begin position="127"/>
        <end position="160"/>
    </location>
</feature>
<dbReference type="PROSITE" id="PS50109">
    <property type="entry name" value="HIS_KIN"/>
    <property type="match status" value="1"/>
</dbReference>
<dbReference type="InterPro" id="IPR011990">
    <property type="entry name" value="TPR-like_helical_dom_sf"/>
</dbReference>
<dbReference type="KEGG" id="sli:Slin_3715"/>
<dbReference type="PROSITE" id="PS50005">
    <property type="entry name" value="TPR"/>
    <property type="match status" value="2"/>
</dbReference>
<dbReference type="Gene3D" id="3.30.565.10">
    <property type="entry name" value="Histidine kinase-like ATPase, C-terminal domain"/>
    <property type="match status" value="1"/>
</dbReference>
<dbReference type="SMART" id="SM00388">
    <property type="entry name" value="HisKA"/>
    <property type="match status" value="1"/>
</dbReference>
<feature type="chain" id="PRO_5003034548" description="histidine kinase" evidence="6">
    <location>
        <begin position="20"/>
        <end position="695"/>
    </location>
</feature>
<keyword evidence="8" id="KW-0808">Transferase</keyword>
<dbReference type="HOGENOM" id="CLU_025723_0_0_10"/>
<keyword evidence="3" id="KW-0597">Phosphoprotein</keyword>
<dbReference type="InterPro" id="IPR036890">
    <property type="entry name" value="HATPase_C_sf"/>
</dbReference>
<dbReference type="InterPro" id="IPR003594">
    <property type="entry name" value="HATPase_dom"/>
</dbReference>
<dbReference type="Pfam" id="PF13374">
    <property type="entry name" value="TPR_10"/>
    <property type="match status" value="1"/>
</dbReference>
<dbReference type="SUPFAM" id="SSF55874">
    <property type="entry name" value="ATPase domain of HSP90 chaperone/DNA topoisomerase II/histidine kinase"/>
    <property type="match status" value="1"/>
</dbReference>
<reference evidence="8 9" key="1">
    <citation type="journal article" date="2010" name="Stand. Genomic Sci.">
        <title>Complete genome sequence of Spirosoma linguale type strain (1).</title>
        <authorList>
            <person name="Lail K."/>
            <person name="Sikorski J."/>
            <person name="Saunders E."/>
            <person name="Lapidus A."/>
            <person name="Glavina Del Rio T."/>
            <person name="Copeland A."/>
            <person name="Tice H."/>
            <person name="Cheng J.-F."/>
            <person name="Lucas S."/>
            <person name="Nolan M."/>
            <person name="Bruce D."/>
            <person name="Goodwin L."/>
            <person name="Pitluck S."/>
            <person name="Ivanova N."/>
            <person name="Mavromatis K."/>
            <person name="Ovchinnikova G."/>
            <person name="Pati A."/>
            <person name="Chen A."/>
            <person name="Palaniappan K."/>
            <person name="Land M."/>
            <person name="Hauser L."/>
            <person name="Chang Y.-J."/>
            <person name="Jeffries C.D."/>
            <person name="Chain P."/>
            <person name="Brettin T."/>
            <person name="Detter J.C."/>
            <person name="Schuetze A."/>
            <person name="Rohde M."/>
            <person name="Tindall B.J."/>
            <person name="Goeker M."/>
            <person name="Bristow J."/>
            <person name="Eisen J.A."/>
            <person name="Markowitz V."/>
            <person name="Hugenholtz P."/>
            <person name="Kyrpides N.C."/>
            <person name="Klenk H.-P."/>
            <person name="Chen F."/>
        </authorList>
    </citation>
    <scope>NUCLEOTIDE SEQUENCE [LARGE SCALE GENOMIC DNA]</scope>
    <source>
        <strain evidence="9">ATCC 33905 / DSM 74 / LMG 10896 / Claus 1</strain>
    </source>
</reference>
<dbReference type="InterPro" id="IPR005467">
    <property type="entry name" value="His_kinase_dom"/>
</dbReference>
<dbReference type="InterPro" id="IPR004358">
    <property type="entry name" value="Sig_transdc_His_kin-like_C"/>
</dbReference>
<dbReference type="GO" id="GO:0000155">
    <property type="term" value="F:phosphorelay sensor kinase activity"/>
    <property type="evidence" value="ECO:0007669"/>
    <property type="project" value="InterPro"/>
</dbReference>
<dbReference type="Pfam" id="PF02518">
    <property type="entry name" value="HATPase_c"/>
    <property type="match status" value="1"/>
</dbReference>
<evidence type="ECO:0000256" key="6">
    <source>
        <dbReference type="SAM" id="SignalP"/>
    </source>
</evidence>
<gene>
    <name evidence="8" type="ordered locus">Slin_3715</name>
</gene>
<dbReference type="EC" id="2.7.13.3" evidence="2"/>
<dbReference type="SUPFAM" id="SSF48452">
    <property type="entry name" value="TPR-like"/>
    <property type="match status" value="2"/>
</dbReference>
<keyword evidence="4" id="KW-0802">TPR repeat</keyword>
<keyword evidence="6" id="KW-0732">Signal</keyword>
<dbReference type="InterPro" id="IPR036097">
    <property type="entry name" value="HisK_dim/P_sf"/>
</dbReference>
<feature type="repeat" description="TPR" evidence="4">
    <location>
        <begin position="204"/>
        <end position="237"/>
    </location>
</feature>
<evidence type="ECO:0000259" key="7">
    <source>
        <dbReference type="PROSITE" id="PS50109"/>
    </source>
</evidence>
<evidence type="ECO:0000256" key="4">
    <source>
        <dbReference type="PROSITE-ProRule" id="PRU00339"/>
    </source>
</evidence>
<evidence type="ECO:0000256" key="5">
    <source>
        <dbReference type="SAM" id="Coils"/>
    </source>
</evidence>
<evidence type="ECO:0000313" key="9">
    <source>
        <dbReference type="Proteomes" id="UP000002028"/>
    </source>
</evidence>
<dbReference type="STRING" id="504472.Slin_3715"/>
<dbReference type="Gene3D" id="1.10.287.130">
    <property type="match status" value="1"/>
</dbReference>
<evidence type="ECO:0000256" key="1">
    <source>
        <dbReference type="ARBA" id="ARBA00000085"/>
    </source>
</evidence>
<keyword evidence="9" id="KW-1185">Reference proteome</keyword>
<dbReference type="CDD" id="cd00082">
    <property type="entry name" value="HisKA"/>
    <property type="match status" value="1"/>
</dbReference>
<name>D2QBY2_SPILD</name>
<dbReference type="EMBL" id="CP001769">
    <property type="protein sequence ID" value="ADB39717.1"/>
    <property type="molecule type" value="Genomic_DNA"/>
</dbReference>
<evidence type="ECO:0000256" key="3">
    <source>
        <dbReference type="ARBA" id="ARBA00022553"/>
    </source>
</evidence>
<dbReference type="PANTHER" id="PTHR43065:SF42">
    <property type="entry name" value="TWO-COMPONENT SENSOR PPRA"/>
    <property type="match status" value="1"/>
</dbReference>
<feature type="signal peptide" evidence="6">
    <location>
        <begin position="1"/>
        <end position="19"/>
    </location>
</feature>
<dbReference type="eggNOG" id="COG0457">
    <property type="taxonomic scope" value="Bacteria"/>
</dbReference>
<dbReference type="PRINTS" id="PR00344">
    <property type="entry name" value="BCTRLSENSOR"/>
</dbReference>
<dbReference type="SMART" id="SM00387">
    <property type="entry name" value="HATPase_c"/>
    <property type="match status" value="1"/>
</dbReference>
<dbReference type="AlphaFoldDB" id="D2QBY2"/>
<dbReference type="SUPFAM" id="SSF47384">
    <property type="entry name" value="Homodimeric domain of signal transducing histidine kinase"/>
    <property type="match status" value="1"/>
</dbReference>
<keyword evidence="5" id="KW-0175">Coiled coil</keyword>
<comment type="catalytic activity">
    <reaction evidence="1">
        <text>ATP + protein L-histidine = ADP + protein N-phospho-L-histidine.</text>
        <dbReference type="EC" id="2.7.13.3"/>
    </reaction>
</comment>
<dbReference type="SMART" id="SM00028">
    <property type="entry name" value="TPR"/>
    <property type="match status" value="4"/>
</dbReference>
<feature type="coiled-coil region" evidence="5">
    <location>
        <begin position="402"/>
        <end position="433"/>
    </location>
</feature>
<dbReference type="InterPro" id="IPR003661">
    <property type="entry name" value="HisK_dim/P_dom"/>
</dbReference>
<keyword evidence="8" id="KW-0418">Kinase</keyword>
<sequence>MPRLLLVFLLLLAYSPAFAQPKAGQARLDSLLAELPRTKPDTNRVNLLKDICIAYYGYGNNISNESISYANQALTLARQLMWKKGMAVAYKILGNIYAVKSDNPPALTAYLSGLKIAEEIKDKSQIASITGNIGYVYSNLANYPQALAYYKKALKGHEELGNKSGVVLWLSLIGEVYSEQGKYSKALDYQLKSFKLKGVKSPYAYHLDNVGQAYLNLGDYPQALTYLQNGLKLSKANSNKQTLVRSYNNLGKLYLKIAIDSNATLLTTLLRSSKTNTLQKAKTYADSAVVLAKERGDLTALYRAYQTRSQIQDALGEPQAAFASFKNFITTKERVINQQNTNSIAVATLQYDFDKKETALRYEQQLTTIQLQQQKQQRTYLLGGVGLLLALLGLTVYSYTQKQKANTVLQQQKEEINTQRTKAENALTELRDTQIQLIQKEKMASLGELTAGIAHEIQNPLNFVNNFSDVSTELVDELKDGPFHKLPDSDKEYAAEILGDLTQNLQKITLHGGRASAIVRGMLEHSRSSTGEREPTDLNALVNEYLRLAYQGQRTKDKTFTCELVNNLDAHLSKVELVAAEMGRVLLNLINNAFYAVREKQKTAPLDYKPQVTIHTCQVNRHIQIGVGDNGTGIAESVKAKIFQPFFTTKPTGEGTGLGLSLSYDIVTKGHGGSLTVESREGEGTTFVIQLPALS</sequence>
<dbReference type="Proteomes" id="UP000002028">
    <property type="component" value="Chromosome"/>
</dbReference>
<dbReference type="RefSeq" id="WP_012928233.1">
    <property type="nucleotide sequence ID" value="NC_013730.1"/>
</dbReference>
<evidence type="ECO:0000256" key="2">
    <source>
        <dbReference type="ARBA" id="ARBA00012438"/>
    </source>
</evidence>